<evidence type="ECO:0000256" key="1">
    <source>
        <dbReference type="SAM" id="Phobius"/>
    </source>
</evidence>
<keyword evidence="1" id="KW-0472">Membrane</keyword>
<dbReference type="InterPro" id="IPR052383">
    <property type="entry name" value="Anti-sigma-E_RseA-like"/>
</dbReference>
<gene>
    <name evidence="3" type="ORF">HNQ59_003483</name>
</gene>
<dbReference type="InterPro" id="IPR036147">
    <property type="entry name" value="Anti-sigma_E_RseA_N_sf"/>
</dbReference>
<dbReference type="Proteomes" id="UP000575898">
    <property type="component" value="Unassembled WGS sequence"/>
</dbReference>
<name>A0A840MSV5_9PROT</name>
<dbReference type="Pfam" id="PF03872">
    <property type="entry name" value="RseA_N"/>
    <property type="match status" value="1"/>
</dbReference>
<dbReference type="PANTHER" id="PTHR38104:SF1">
    <property type="entry name" value="ANTI-SIGMA-E FACTOR RSEA"/>
    <property type="match status" value="1"/>
</dbReference>
<feature type="transmembrane region" description="Helical" evidence="1">
    <location>
        <begin position="87"/>
        <end position="107"/>
    </location>
</feature>
<evidence type="ECO:0000313" key="4">
    <source>
        <dbReference type="Proteomes" id="UP000575898"/>
    </source>
</evidence>
<evidence type="ECO:0000313" key="3">
    <source>
        <dbReference type="EMBL" id="MBB5020169.1"/>
    </source>
</evidence>
<dbReference type="PANTHER" id="PTHR38104">
    <property type="match status" value="1"/>
</dbReference>
<dbReference type="RefSeq" id="WP_184041576.1">
    <property type="nucleotide sequence ID" value="NZ_JACHHY010000026.1"/>
</dbReference>
<dbReference type="AlphaFoldDB" id="A0A840MSV5"/>
<keyword evidence="4" id="KW-1185">Reference proteome</keyword>
<feature type="domain" description="Anti sigma-E protein RseA N-terminal" evidence="2">
    <location>
        <begin position="2"/>
        <end position="79"/>
    </location>
</feature>
<dbReference type="CDD" id="cd16328">
    <property type="entry name" value="RseA_N"/>
    <property type="match status" value="1"/>
</dbReference>
<reference evidence="3 4" key="1">
    <citation type="submission" date="2020-08" db="EMBL/GenBank/DDBJ databases">
        <title>Genomic Encyclopedia of Type Strains, Phase IV (KMG-IV): sequencing the most valuable type-strain genomes for metagenomic binning, comparative biology and taxonomic classification.</title>
        <authorList>
            <person name="Goeker M."/>
        </authorList>
    </citation>
    <scope>NUCLEOTIDE SEQUENCE [LARGE SCALE GENOMIC DNA]</scope>
    <source>
        <strain evidence="3 4">DSM 27165</strain>
    </source>
</reference>
<dbReference type="Gene3D" id="1.10.10.880">
    <property type="entry name" value="Anti sigma-E protein RseA, N-terminal domain"/>
    <property type="match status" value="1"/>
</dbReference>
<comment type="caution">
    <text evidence="3">The sequence shown here is derived from an EMBL/GenBank/DDBJ whole genome shotgun (WGS) entry which is preliminary data.</text>
</comment>
<organism evidence="3 4">
    <name type="scientific">Chitinivorax tropicus</name>
    <dbReference type="NCBI Taxonomy" id="714531"/>
    <lineage>
        <taxon>Bacteria</taxon>
        <taxon>Pseudomonadati</taxon>
        <taxon>Pseudomonadota</taxon>
        <taxon>Betaproteobacteria</taxon>
        <taxon>Chitinivorax</taxon>
    </lineage>
</organism>
<dbReference type="EMBL" id="JACHHY010000026">
    <property type="protein sequence ID" value="MBB5020169.1"/>
    <property type="molecule type" value="Genomic_DNA"/>
</dbReference>
<dbReference type="InterPro" id="IPR005572">
    <property type="entry name" value="Anti-sigma_E_RseA_N"/>
</dbReference>
<accession>A0A840MSV5</accession>
<sequence>MNEQISQMMDGELDEDEVGRVLAALKSDQDLNDEWSVYHLIGDAMRDDGPVLTADFSSRFSERLAAEPIVFAPKVIPKKPAGFSRRYVAMSAAASVAAVAMVSWFALNGAQLGTVSPTGMQPIAAANDPALHQVSVSNGANIENVQDYLVVHREATGLHTANYTTAGQSKGH</sequence>
<keyword evidence="1" id="KW-1133">Transmembrane helix</keyword>
<proteinExistence type="predicted"/>
<protein>
    <submittedName>
        <fullName evidence="3">Sigma-E factor negative regulatory protein RseA</fullName>
    </submittedName>
</protein>
<evidence type="ECO:0000259" key="2">
    <source>
        <dbReference type="Pfam" id="PF03872"/>
    </source>
</evidence>
<dbReference type="GO" id="GO:0016989">
    <property type="term" value="F:sigma factor antagonist activity"/>
    <property type="evidence" value="ECO:0007669"/>
    <property type="project" value="InterPro"/>
</dbReference>
<keyword evidence="1" id="KW-0812">Transmembrane</keyword>
<dbReference type="SUPFAM" id="SSF89069">
    <property type="entry name" value="N-terminal, cytoplasmic domain of anti-sigmaE factor RseA"/>
    <property type="match status" value="1"/>
</dbReference>